<keyword evidence="2" id="KW-1185">Reference proteome</keyword>
<reference evidence="1 2" key="1">
    <citation type="submission" date="2019-04" db="EMBL/GenBank/DDBJ databases">
        <title>Complete genome sequence of Pantoea sp. infecting bacteriophage vB_PagM_AAM37.</title>
        <authorList>
            <person name="Truncaite L."/>
            <person name="Simoliuniene M."/>
            <person name="Zajanckauskaite A."/>
            <person name="Meskys R."/>
            <person name="Simoliunas E."/>
        </authorList>
    </citation>
    <scope>NUCLEOTIDE SEQUENCE [LARGE SCALE GENOMIC DNA]</scope>
    <source>
        <strain evidence="1">AAM37</strain>
    </source>
</reference>
<sequence length="51" mass="5714">MIRLRNQTAGPIQLDGRVLFPGQTLEYPASIAKYATVQRLIRSGSLRLVED</sequence>
<organism evidence="1 2">
    <name type="scientific">Pantoea phage vB_PagM_AAM37</name>
    <dbReference type="NCBI Taxonomy" id="2588093"/>
    <lineage>
        <taxon>Viruses</taxon>
        <taxon>Duplodnaviria</taxon>
        <taxon>Heunggongvirae</taxon>
        <taxon>Uroviricota</taxon>
        <taxon>Caudoviricetes</taxon>
        <taxon>Dibbivirus</taxon>
        <taxon>Dibbivirus AAM37</taxon>
    </lineage>
</organism>
<name>A0A513ZYE1_9CAUD</name>
<evidence type="ECO:0000313" key="1">
    <source>
        <dbReference type="EMBL" id="QDH45682.1"/>
    </source>
</evidence>
<dbReference type="EMBL" id="MK798143">
    <property type="protein sequence ID" value="QDH45682.1"/>
    <property type="molecule type" value="Genomic_DNA"/>
</dbReference>
<evidence type="ECO:0000313" key="2">
    <source>
        <dbReference type="Proteomes" id="UP000317930"/>
    </source>
</evidence>
<protein>
    <submittedName>
        <fullName evidence="1">Uncharacterized protein</fullName>
    </submittedName>
</protein>
<dbReference type="Proteomes" id="UP000317930">
    <property type="component" value="Segment"/>
</dbReference>
<proteinExistence type="predicted"/>
<gene>
    <name evidence="1" type="ORF">AAM37_gp11</name>
</gene>
<accession>A0A513ZYE1</accession>